<reference evidence="3 4" key="1">
    <citation type="submission" date="2018-03" db="EMBL/GenBank/DDBJ databases">
        <title>Genomic Encyclopedia of Archaeal and Bacterial Type Strains, Phase II (KMG-II): from individual species to whole genera.</title>
        <authorList>
            <person name="Goeker M."/>
        </authorList>
    </citation>
    <scope>NUCLEOTIDE SEQUENCE [LARGE SCALE GENOMIC DNA]</scope>
    <source>
        <strain evidence="3 4">DSM 43146</strain>
    </source>
</reference>
<feature type="domain" description="Trypsin-co-occurring" evidence="2">
    <location>
        <begin position="8"/>
        <end position="98"/>
    </location>
</feature>
<dbReference type="InterPro" id="IPR045794">
    <property type="entry name" value="Trypco1"/>
</dbReference>
<evidence type="ECO:0000313" key="4">
    <source>
        <dbReference type="Proteomes" id="UP000239415"/>
    </source>
</evidence>
<dbReference type="Proteomes" id="UP000239415">
    <property type="component" value="Unassembled WGS sequence"/>
</dbReference>
<dbReference type="AlphaFoldDB" id="A0A2T0JZM0"/>
<dbReference type="NCBIfam" id="NF041216">
    <property type="entry name" value="CU044_2847_fam"/>
    <property type="match status" value="1"/>
</dbReference>
<evidence type="ECO:0000256" key="1">
    <source>
        <dbReference type="SAM" id="MobiDB-lite"/>
    </source>
</evidence>
<dbReference type="EMBL" id="PVMZ01000022">
    <property type="protein sequence ID" value="PRX15917.1"/>
    <property type="molecule type" value="Genomic_DNA"/>
</dbReference>
<accession>A0A2T0JZM0</accession>
<dbReference type="OrthoDB" id="4828173at2"/>
<proteinExistence type="predicted"/>
<evidence type="ECO:0000259" key="2">
    <source>
        <dbReference type="Pfam" id="PF19493"/>
    </source>
</evidence>
<feature type="region of interest" description="Disordered" evidence="1">
    <location>
        <begin position="92"/>
        <end position="115"/>
    </location>
</feature>
<evidence type="ECO:0000313" key="3">
    <source>
        <dbReference type="EMBL" id="PRX15917.1"/>
    </source>
</evidence>
<keyword evidence="4" id="KW-1185">Reference proteome</keyword>
<organism evidence="3 4">
    <name type="scientific">Actinoplanes italicus</name>
    <dbReference type="NCBI Taxonomy" id="113567"/>
    <lineage>
        <taxon>Bacteria</taxon>
        <taxon>Bacillati</taxon>
        <taxon>Actinomycetota</taxon>
        <taxon>Actinomycetes</taxon>
        <taxon>Micromonosporales</taxon>
        <taxon>Micromonosporaceae</taxon>
        <taxon>Actinoplanes</taxon>
    </lineage>
</organism>
<sequence>MASAVKVEMPNGQVIWARVETGASDVAMTDAVKRLDVDELKSSIHAVSAAVRTAAEDLTPDTVTVEFGLELALKAGKLVSVLAEASGKASLRVSMSWSASSPSAEVPAGSSGDDD</sequence>
<feature type="compositionally biased region" description="Low complexity" evidence="1">
    <location>
        <begin position="93"/>
        <end position="115"/>
    </location>
</feature>
<comment type="caution">
    <text evidence="3">The sequence shown here is derived from an EMBL/GenBank/DDBJ whole genome shotgun (WGS) entry which is preliminary data.</text>
</comment>
<dbReference type="Pfam" id="PF19493">
    <property type="entry name" value="Trypco1"/>
    <property type="match status" value="1"/>
</dbReference>
<gene>
    <name evidence="3" type="ORF">CLV67_122157</name>
</gene>
<name>A0A2T0JZM0_9ACTN</name>
<dbReference type="RefSeq" id="WP_146169489.1">
    <property type="nucleotide sequence ID" value="NZ_BOMO01000022.1"/>
</dbReference>
<protein>
    <recommendedName>
        <fullName evidence="2">Trypsin-co-occurring domain-containing protein</fullName>
    </recommendedName>
</protein>